<keyword evidence="5" id="KW-0808">Transferase</keyword>
<evidence type="ECO:0000313" key="6">
    <source>
        <dbReference type="Proteomes" id="UP001056619"/>
    </source>
</evidence>
<name>A0ABY4U2D9_9SPHN</name>
<protein>
    <recommendedName>
        <fullName evidence="2">histidine kinase</fullName>
        <ecNumber evidence="2">2.7.13.3</ecNumber>
    </recommendedName>
</protein>
<keyword evidence="5" id="KW-0418">Kinase</keyword>
<evidence type="ECO:0000256" key="2">
    <source>
        <dbReference type="ARBA" id="ARBA00012438"/>
    </source>
</evidence>
<dbReference type="InterPro" id="IPR036097">
    <property type="entry name" value="HisK_dim/P_sf"/>
</dbReference>
<dbReference type="Proteomes" id="UP001056619">
    <property type="component" value="Chromosome"/>
</dbReference>
<dbReference type="InterPro" id="IPR003661">
    <property type="entry name" value="HisK_dim/P_dom"/>
</dbReference>
<dbReference type="EMBL" id="CP098494">
    <property type="protein sequence ID" value="USA60269.1"/>
    <property type="molecule type" value="Genomic_DNA"/>
</dbReference>
<feature type="domain" description="Signal transduction histidine kinase dimerisation/phosphoacceptor" evidence="4">
    <location>
        <begin position="378"/>
        <end position="446"/>
    </location>
</feature>
<evidence type="ECO:0000259" key="4">
    <source>
        <dbReference type="SMART" id="SM00388"/>
    </source>
</evidence>
<evidence type="ECO:0000256" key="3">
    <source>
        <dbReference type="SAM" id="MobiDB-lite"/>
    </source>
</evidence>
<feature type="compositionally biased region" description="Basic and acidic residues" evidence="3">
    <location>
        <begin position="237"/>
        <end position="256"/>
    </location>
</feature>
<organism evidence="5 6">
    <name type="scientific">Qipengyuania citrea</name>
    <dbReference type="NCBI Taxonomy" id="225971"/>
    <lineage>
        <taxon>Bacteria</taxon>
        <taxon>Pseudomonadati</taxon>
        <taxon>Pseudomonadota</taxon>
        <taxon>Alphaproteobacteria</taxon>
        <taxon>Sphingomonadales</taxon>
        <taxon>Erythrobacteraceae</taxon>
        <taxon>Qipengyuania</taxon>
    </lineage>
</organism>
<reference evidence="5 6" key="1">
    <citation type="submission" date="2022-06" db="EMBL/GenBank/DDBJ databases">
        <authorList>
            <person name="Liu G."/>
        </authorList>
    </citation>
    <scope>NUCLEOTIDE SEQUENCE [LARGE SCALE GENOMIC DNA]</scope>
    <source>
        <strain evidence="5 6">E4</strain>
    </source>
</reference>
<feature type="region of interest" description="Disordered" evidence="3">
    <location>
        <begin position="178"/>
        <end position="271"/>
    </location>
</feature>
<gene>
    <name evidence="5" type="ORF">NCF85_09090</name>
</gene>
<accession>A0ABY4U2D9</accession>
<dbReference type="RefSeq" id="WP_301641406.1">
    <property type="nucleotide sequence ID" value="NZ_CP098494.1"/>
</dbReference>
<dbReference type="Gene3D" id="1.10.287.130">
    <property type="match status" value="1"/>
</dbReference>
<dbReference type="SMART" id="SM00388">
    <property type="entry name" value="HisKA"/>
    <property type="match status" value="1"/>
</dbReference>
<sequence length="614" mass="65736">MHFDDRLATVLRHRAASARAAKTQFRQLLDLLGERPQAGDPALKAAAYLRLIALAEMIPTPERAAIVGENGWRFRNPELVRWFGEAHPSIAGAALYRAQLTGEEWAELIPRLPIRARGFLRHRRDLPDGAVRVLDRLGVSDRALPQPIAAPPVQPAEDLPAEAVDFDDVEPLVLPQSQEDAAPASDVEPDPPVAEPEQPTPIPTPAEPSARPEPVAAPSAPRPAAEPSGRSDGIRALVERIETFRKARSPQSRDGDAPTLPLAGLEEAQPRKQLDAFSFGTSSEGRIDWAEPEIAPMVVGLDLSQRREGDAASDDFAAAFANRQPVHELAIALRGADAIEGDWIVDAAPRFTRGDGRFYGYVGRFRRAVAPVDDRAQRSADRLRQLLHELRTPVNAMQGYAEVIQQQVFGPTPHEYRALAASIAGDSARILAGFDELDRLARLETGALDLESGESDFAAIARAQIGQLQTVLGPRVARFDARLTDMPARLALAQNEAEMLGWRVLATLAGATGAGENVALSLDLDGEQVALRAQLPSKLVQADNIFASEVRAGGGTLSSGIFGAGFSLRLARAEARAAGGELARAGDSLVLTLPLLTVSDALPSPADAPDRAAG</sequence>
<dbReference type="EC" id="2.7.13.3" evidence="2"/>
<dbReference type="SUPFAM" id="SSF47384">
    <property type="entry name" value="Homodimeric domain of signal transducing histidine kinase"/>
    <property type="match status" value="1"/>
</dbReference>
<keyword evidence="6" id="KW-1185">Reference proteome</keyword>
<dbReference type="Pfam" id="PF00512">
    <property type="entry name" value="HisKA"/>
    <property type="match status" value="1"/>
</dbReference>
<dbReference type="CDD" id="cd00082">
    <property type="entry name" value="HisKA"/>
    <property type="match status" value="1"/>
</dbReference>
<feature type="compositionally biased region" description="Low complexity" evidence="3">
    <location>
        <begin position="207"/>
        <end position="228"/>
    </location>
</feature>
<evidence type="ECO:0000256" key="1">
    <source>
        <dbReference type="ARBA" id="ARBA00000085"/>
    </source>
</evidence>
<dbReference type="GO" id="GO:0016301">
    <property type="term" value="F:kinase activity"/>
    <property type="evidence" value="ECO:0007669"/>
    <property type="project" value="UniProtKB-KW"/>
</dbReference>
<proteinExistence type="predicted"/>
<evidence type="ECO:0000313" key="5">
    <source>
        <dbReference type="EMBL" id="USA60269.1"/>
    </source>
</evidence>
<feature type="compositionally biased region" description="Pro residues" evidence="3">
    <location>
        <begin position="190"/>
        <end position="206"/>
    </location>
</feature>
<comment type="catalytic activity">
    <reaction evidence="1">
        <text>ATP + protein L-histidine = ADP + protein N-phospho-L-histidine.</text>
        <dbReference type="EC" id="2.7.13.3"/>
    </reaction>
</comment>